<dbReference type="InterPro" id="IPR042100">
    <property type="entry name" value="Bug_dom1"/>
</dbReference>
<gene>
    <name evidence="2" type="ORF">CAL12_24600</name>
</gene>
<name>A0A1W6YRJ9_9BORD</name>
<dbReference type="STRING" id="1416806.CAL12_24600"/>
<dbReference type="Gene3D" id="3.40.190.150">
    <property type="entry name" value="Bordetella uptake gene, domain 1"/>
    <property type="match status" value="1"/>
</dbReference>
<evidence type="ECO:0000313" key="3">
    <source>
        <dbReference type="Proteomes" id="UP000194151"/>
    </source>
</evidence>
<dbReference type="EMBL" id="CP021108">
    <property type="protein sequence ID" value="ARP83677.1"/>
    <property type="molecule type" value="Genomic_DNA"/>
</dbReference>
<proteinExistence type="inferred from homology"/>
<evidence type="ECO:0000313" key="2">
    <source>
        <dbReference type="EMBL" id="ARP83677.1"/>
    </source>
</evidence>
<comment type="similarity">
    <text evidence="1">Belongs to the UPF0065 (bug) family.</text>
</comment>
<dbReference type="CDD" id="cd13578">
    <property type="entry name" value="PBP2_Bug27"/>
    <property type="match status" value="1"/>
</dbReference>
<organism evidence="2 3">
    <name type="scientific">Bordetella genomosp. 8</name>
    <dbReference type="NCBI Taxonomy" id="1416806"/>
    <lineage>
        <taxon>Bacteria</taxon>
        <taxon>Pseudomonadati</taxon>
        <taxon>Pseudomonadota</taxon>
        <taxon>Betaproteobacteria</taxon>
        <taxon>Burkholderiales</taxon>
        <taxon>Alcaligenaceae</taxon>
        <taxon>Bordetella</taxon>
    </lineage>
</organism>
<dbReference type="AlphaFoldDB" id="A0A1W6YRJ9"/>
<dbReference type="PANTHER" id="PTHR42928:SF5">
    <property type="entry name" value="BLR1237 PROTEIN"/>
    <property type="match status" value="1"/>
</dbReference>
<accession>A0A1W6YRJ9</accession>
<dbReference type="KEGG" id="bgv:CAL12_24600"/>
<protein>
    <recommendedName>
        <fullName evidence="4">Tripartite tricarboxylate transporter substrate binding protein</fullName>
    </recommendedName>
</protein>
<dbReference type="PANTHER" id="PTHR42928">
    <property type="entry name" value="TRICARBOXYLATE-BINDING PROTEIN"/>
    <property type="match status" value="1"/>
</dbReference>
<dbReference type="SUPFAM" id="SSF53850">
    <property type="entry name" value="Periplasmic binding protein-like II"/>
    <property type="match status" value="1"/>
</dbReference>
<sequence length="351" mass="37155">MAAHRRGSQPPGPDAGRRRSLGDAMSIARKWARAAVALGLLLGAHAAHPVHAEWPDKPIRFIVPYPAGGGTDIVARAVGKRMSDSLGQPIIIDNRPGASTIIGTEAVARAPGDGYTIGLVTDSHVLNPYFFGQKLSYDWRKDFAPVAQLVSVPFILVANPKTGPSTVKGLIEAARARPGKITYASIGNGTPHYLAMEWLRALANIDLVHVPYKGVAPALADVMGGQVDVMFTGMSTGLPQVRNGRLNGLAVSGAKRSPIAPDIPTVAEAGLPDFAFMTWYGVVAPASTPPALVARLSEEIRRALQSPDLQKQLAELGVEPAPSGPEAFARFMEEESVKYGRIIKLTGAKGE</sequence>
<reference evidence="2 3" key="1">
    <citation type="submission" date="2017-05" db="EMBL/GenBank/DDBJ databases">
        <title>Complete and WGS of Bordetella genogroups.</title>
        <authorList>
            <person name="Spilker T."/>
            <person name="LiPuma J."/>
        </authorList>
    </citation>
    <scope>NUCLEOTIDE SEQUENCE [LARGE SCALE GENOMIC DNA]</scope>
    <source>
        <strain evidence="2 3">AU19157</strain>
    </source>
</reference>
<keyword evidence="3" id="KW-1185">Reference proteome</keyword>
<evidence type="ECO:0008006" key="4">
    <source>
        <dbReference type="Google" id="ProtNLM"/>
    </source>
</evidence>
<dbReference type="Pfam" id="PF03401">
    <property type="entry name" value="TctC"/>
    <property type="match status" value="1"/>
</dbReference>
<evidence type="ECO:0000256" key="1">
    <source>
        <dbReference type="ARBA" id="ARBA00006987"/>
    </source>
</evidence>
<dbReference type="PIRSF" id="PIRSF017082">
    <property type="entry name" value="YflP"/>
    <property type="match status" value="1"/>
</dbReference>
<dbReference type="InterPro" id="IPR005064">
    <property type="entry name" value="BUG"/>
</dbReference>
<dbReference type="Proteomes" id="UP000194151">
    <property type="component" value="Chromosome"/>
</dbReference>
<dbReference type="Gene3D" id="3.40.190.10">
    <property type="entry name" value="Periplasmic binding protein-like II"/>
    <property type="match status" value="1"/>
</dbReference>